<reference evidence="2 3" key="1">
    <citation type="submission" date="2020-08" db="EMBL/GenBank/DDBJ databases">
        <authorList>
            <person name="Liu C."/>
            <person name="Sun Q."/>
        </authorList>
    </citation>
    <scope>NUCLEOTIDE SEQUENCE [LARGE SCALE GENOMIC DNA]</scope>
    <source>
        <strain evidence="2 3">NSJ-4</strain>
    </source>
</reference>
<proteinExistence type="predicted"/>
<accession>A0A7G9FMY9</accession>
<sequence>MKIIFCKWGSICEKGIANALQRLGITVITMNRKFESVDYDKGYLEALADLIQKNPDASCVFSVNFQPIVARCCKVFKLPYLSWTVDCPSFQLYSETIAYPTNRIFVLDRMQWEKFSPANPDCIFHLPMGADVATWDEIKVTAEDHQNYDCDVSFVGSLYSEKTRYNSIEKDLPDAMRGYVDGLIAAQLNVYGYNLLEDSITDEWAQEFKKYADWAPLGEDYAEDVKGIVADTYLGYKCTEQERIRTCNAIGAHFEELWEQGINYQFDLWTLTDTSPLKHVRCRGGADSNNMMPQIIKCSKINLNMTNRPIKTGLPLRIFDLMACGGFVLSNYQSEIPEIFVPDEDIVLYDSIPDMLAKIDYYLEHDDERKQIAKNGYEKVKEYHSYDVRIVTMLKTAGII</sequence>
<dbReference type="AlphaFoldDB" id="A0A7G9FMY9"/>
<evidence type="ECO:0000259" key="1">
    <source>
        <dbReference type="Pfam" id="PF13524"/>
    </source>
</evidence>
<gene>
    <name evidence="2" type="ORF">H9Q76_01000</name>
</gene>
<dbReference type="EMBL" id="CP060632">
    <property type="protein sequence ID" value="QNL99920.1"/>
    <property type="molecule type" value="Genomic_DNA"/>
</dbReference>
<dbReference type="Proteomes" id="UP000515819">
    <property type="component" value="Chromosome"/>
</dbReference>
<dbReference type="GO" id="GO:0016740">
    <property type="term" value="F:transferase activity"/>
    <property type="evidence" value="ECO:0007669"/>
    <property type="project" value="UniProtKB-KW"/>
</dbReference>
<name>A0A7G9FMY9_9FIRM</name>
<organism evidence="2 3">
    <name type="scientific">Wujia chipingensis</name>
    <dbReference type="NCBI Taxonomy" id="2763670"/>
    <lineage>
        <taxon>Bacteria</taxon>
        <taxon>Bacillati</taxon>
        <taxon>Bacillota</taxon>
        <taxon>Clostridia</taxon>
        <taxon>Lachnospirales</taxon>
        <taxon>Lachnospiraceae</taxon>
        <taxon>Wujia</taxon>
    </lineage>
</organism>
<feature type="domain" description="Spore protein YkvP/CgeB glycosyl transferase-like" evidence="1">
    <location>
        <begin position="283"/>
        <end position="394"/>
    </location>
</feature>
<evidence type="ECO:0000313" key="2">
    <source>
        <dbReference type="EMBL" id="QNL99920.1"/>
    </source>
</evidence>
<protein>
    <submittedName>
        <fullName evidence="2">Glycosyltransferase</fullName>
    </submittedName>
</protein>
<keyword evidence="2" id="KW-0808">Transferase</keyword>
<dbReference type="Gene3D" id="3.40.50.2000">
    <property type="entry name" value="Glycogen Phosphorylase B"/>
    <property type="match status" value="1"/>
</dbReference>
<evidence type="ECO:0000313" key="3">
    <source>
        <dbReference type="Proteomes" id="UP000515819"/>
    </source>
</evidence>
<dbReference type="KEGG" id="wcp:H9Q76_01000"/>
<dbReference type="InterPro" id="IPR055259">
    <property type="entry name" value="YkvP/CgeB_Glyco_trans-like"/>
</dbReference>
<dbReference type="RefSeq" id="WP_182428896.1">
    <property type="nucleotide sequence ID" value="NZ_CP060632.1"/>
</dbReference>
<dbReference type="Pfam" id="PF13524">
    <property type="entry name" value="Glyco_trans_1_2"/>
    <property type="match status" value="1"/>
</dbReference>
<dbReference type="SUPFAM" id="SSF53756">
    <property type="entry name" value="UDP-Glycosyltransferase/glycogen phosphorylase"/>
    <property type="match status" value="1"/>
</dbReference>
<keyword evidence="3" id="KW-1185">Reference proteome</keyword>